<dbReference type="EMBL" id="MCGR01000032">
    <property type="protein sequence ID" value="ORY77185.1"/>
    <property type="molecule type" value="Genomic_DNA"/>
</dbReference>
<evidence type="ECO:0000259" key="2">
    <source>
        <dbReference type="Pfam" id="PF18721"/>
    </source>
</evidence>
<dbReference type="InterPro" id="IPR040898">
    <property type="entry name" value="CxC6"/>
</dbReference>
<name>A0A1Y2F2J0_9BASI</name>
<gene>
    <name evidence="3" type="ORF">BCR35DRAFT_292255</name>
</gene>
<dbReference type="STRING" id="106004.A0A1Y2F2J0"/>
<feature type="domain" description="CxC6 like cysteine cluster associated with KDZ" evidence="2">
    <location>
        <begin position="1"/>
        <end position="72"/>
    </location>
</feature>
<keyword evidence="4" id="KW-1185">Reference proteome</keyword>
<evidence type="ECO:0000256" key="1">
    <source>
        <dbReference type="SAM" id="MobiDB-lite"/>
    </source>
</evidence>
<reference evidence="3 4" key="1">
    <citation type="submission" date="2016-07" db="EMBL/GenBank/DDBJ databases">
        <title>Pervasive Adenine N6-methylation of Active Genes in Fungi.</title>
        <authorList>
            <consortium name="DOE Joint Genome Institute"/>
            <person name="Mondo S.J."/>
            <person name="Dannebaum R.O."/>
            <person name="Kuo R.C."/>
            <person name="Labutti K."/>
            <person name="Haridas S."/>
            <person name="Kuo A."/>
            <person name="Salamov A."/>
            <person name="Ahrendt S.R."/>
            <person name="Lipzen A."/>
            <person name="Sullivan W."/>
            <person name="Andreopoulos W.B."/>
            <person name="Clum A."/>
            <person name="Lindquist E."/>
            <person name="Daum C."/>
            <person name="Ramamoorthy G.K."/>
            <person name="Gryganskyi A."/>
            <person name="Culley D."/>
            <person name="Magnuson J.K."/>
            <person name="James T.Y."/>
            <person name="O'Malley M.A."/>
            <person name="Stajich J.E."/>
            <person name="Spatafora J.W."/>
            <person name="Visel A."/>
            <person name="Grigoriev I.V."/>
        </authorList>
    </citation>
    <scope>NUCLEOTIDE SEQUENCE [LARGE SCALE GENOMIC DNA]</scope>
    <source>
        <strain evidence="3 4">62-1032</strain>
    </source>
</reference>
<sequence>MDGIKIGHAKCAYPPCSSNPLDTSTRRFCLDHEHYHSLCGVFGCDRDRKPFDEEEGEEPTQACEREDHQLLWRRWVKFKGQLKVGGFGRVMREKSQREKRKMRGRKVESGEESEGEGEGEGGGGSRKTVNMWSAGQMAGIQLFIHACGCPIAWEKFYTPESTSEVLSFLSSISSTPSSLPSYIAYDRACEILAAVTEEPDLQHWLSDTKFIVDAWHFAGHSKVDELCRKFCDPAPLDGSAPDLVVPLVAKGRGRRTGEEQKRVHRRAFNTEAAEQLNSWLVGFAPILRSMRADNFDFLLAVLLRRRFASRAESLERKHKGTKVG</sequence>
<accession>A0A1Y2F2J0</accession>
<dbReference type="Pfam" id="PF18721">
    <property type="entry name" value="CxC6"/>
    <property type="match status" value="1"/>
</dbReference>
<dbReference type="OrthoDB" id="2527272at2759"/>
<dbReference type="AlphaFoldDB" id="A0A1Y2F2J0"/>
<feature type="compositionally biased region" description="Acidic residues" evidence="1">
    <location>
        <begin position="110"/>
        <end position="119"/>
    </location>
</feature>
<proteinExistence type="predicted"/>
<evidence type="ECO:0000313" key="4">
    <source>
        <dbReference type="Proteomes" id="UP000193467"/>
    </source>
</evidence>
<evidence type="ECO:0000313" key="3">
    <source>
        <dbReference type="EMBL" id="ORY77185.1"/>
    </source>
</evidence>
<protein>
    <recommendedName>
        <fullName evidence="2">CxC6 like cysteine cluster associated with KDZ domain-containing protein</fullName>
    </recommendedName>
</protein>
<comment type="caution">
    <text evidence="3">The sequence shown here is derived from an EMBL/GenBank/DDBJ whole genome shotgun (WGS) entry which is preliminary data.</text>
</comment>
<organism evidence="3 4">
    <name type="scientific">Leucosporidium creatinivorum</name>
    <dbReference type="NCBI Taxonomy" id="106004"/>
    <lineage>
        <taxon>Eukaryota</taxon>
        <taxon>Fungi</taxon>
        <taxon>Dikarya</taxon>
        <taxon>Basidiomycota</taxon>
        <taxon>Pucciniomycotina</taxon>
        <taxon>Microbotryomycetes</taxon>
        <taxon>Leucosporidiales</taxon>
        <taxon>Leucosporidium</taxon>
    </lineage>
</organism>
<dbReference type="Proteomes" id="UP000193467">
    <property type="component" value="Unassembled WGS sequence"/>
</dbReference>
<feature type="region of interest" description="Disordered" evidence="1">
    <location>
        <begin position="89"/>
        <end position="128"/>
    </location>
</feature>
<dbReference type="InParanoid" id="A0A1Y2F2J0"/>